<dbReference type="EMBL" id="SNRW01029417">
    <property type="protein sequence ID" value="KAA6358751.1"/>
    <property type="molecule type" value="Genomic_DNA"/>
</dbReference>
<feature type="non-terminal residue" evidence="2">
    <location>
        <position position="339"/>
    </location>
</feature>
<feature type="region of interest" description="Disordered" evidence="1">
    <location>
        <begin position="286"/>
        <end position="306"/>
    </location>
</feature>
<protein>
    <submittedName>
        <fullName evidence="2">Uncharacterized protein</fullName>
    </submittedName>
</protein>
<name>A0A5J4TMV2_9EUKA</name>
<accession>A0A5J4TMV2</accession>
<evidence type="ECO:0000313" key="3">
    <source>
        <dbReference type="Proteomes" id="UP000324800"/>
    </source>
</evidence>
<sequence>MNINQSKCCEVSRQVLGTDPDIVRIVERFEEVYDLRYADELLNRFRPDLHALEKACVFLADQLEELDVQKELPKFSPFACLQSLHRQMTGYQKLSMAQILNEFPLVPQKILMDSFDYHNRLLIPAAHVLKNNLIEGPPPTFHGKQIQLEQDGHSIQQKNENKQRRQIQKGIQIQQSGGGAVGQQSQIQKVGSSNNLQRRKSVVQPKPERRKSIFKPQQDKQSSDNDSDDEDYKQIKYRIKGNDDTNENLRNVLNKGLTGSEALKELKKQMNSNQESGLDWSINKQGQVNKKQRRSSLMRSSNQQVKDNNTIDDKVDIDQLLEQDQDQQVTVEDILIPVT</sequence>
<feature type="region of interest" description="Disordered" evidence="1">
    <location>
        <begin position="155"/>
        <end position="232"/>
    </location>
</feature>
<feature type="compositionally biased region" description="Basic and acidic residues" evidence="1">
    <location>
        <begin position="206"/>
        <end position="223"/>
    </location>
</feature>
<reference evidence="2 3" key="1">
    <citation type="submission" date="2019-03" db="EMBL/GenBank/DDBJ databases">
        <title>Single cell metagenomics reveals metabolic interactions within the superorganism composed of flagellate Streblomastix strix and complex community of Bacteroidetes bacteria on its surface.</title>
        <authorList>
            <person name="Treitli S.C."/>
            <person name="Kolisko M."/>
            <person name="Husnik F."/>
            <person name="Keeling P."/>
            <person name="Hampl V."/>
        </authorList>
    </citation>
    <scope>NUCLEOTIDE SEQUENCE [LARGE SCALE GENOMIC DNA]</scope>
    <source>
        <strain evidence="2">ST1C</strain>
    </source>
</reference>
<evidence type="ECO:0000256" key="1">
    <source>
        <dbReference type="SAM" id="MobiDB-lite"/>
    </source>
</evidence>
<evidence type="ECO:0000313" key="2">
    <source>
        <dbReference type="EMBL" id="KAA6358751.1"/>
    </source>
</evidence>
<proteinExistence type="predicted"/>
<comment type="caution">
    <text evidence="2">The sequence shown here is derived from an EMBL/GenBank/DDBJ whole genome shotgun (WGS) entry which is preliminary data.</text>
</comment>
<organism evidence="2 3">
    <name type="scientific">Streblomastix strix</name>
    <dbReference type="NCBI Taxonomy" id="222440"/>
    <lineage>
        <taxon>Eukaryota</taxon>
        <taxon>Metamonada</taxon>
        <taxon>Preaxostyla</taxon>
        <taxon>Oxymonadida</taxon>
        <taxon>Streblomastigidae</taxon>
        <taxon>Streblomastix</taxon>
    </lineage>
</organism>
<dbReference type="Proteomes" id="UP000324800">
    <property type="component" value="Unassembled WGS sequence"/>
</dbReference>
<feature type="compositionally biased region" description="Polar residues" evidence="1">
    <location>
        <begin position="297"/>
        <end position="306"/>
    </location>
</feature>
<dbReference type="AlphaFoldDB" id="A0A5J4TMV2"/>
<gene>
    <name evidence="2" type="ORF">EZS28_045722</name>
</gene>